<accession>A0A433QTR6</accession>
<organism evidence="2 3">
    <name type="scientific">Jimgerdemannia flammicorona</name>
    <dbReference type="NCBI Taxonomy" id="994334"/>
    <lineage>
        <taxon>Eukaryota</taxon>
        <taxon>Fungi</taxon>
        <taxon>Fungi incertae sedis</taxon>
        <taxon>Mucoromycota</taxon>
        <taxon>Mucoromycotina</taxon>
        <taxon>Endogonomycetes</taxon>
        <taxon>Endogonales</taxon>
        <taxon>Endogonaceae</taxon>
        <taxon>Jimgerdemannia</taxon>
    </lineage>
</organism>
<evidence type="ECO:0000313" key="3">
    <source>
        <dbReference type="Proteomes" id="UP000274822"/>
    </source>
</evidence>
<reference evidence="2 3" key="1">
    <citation type="journal article" date="2018" name="New Phytol.">
        <title>Phylogenomics of Endogonaceae and evolution of mycorrhizas within Mucoromycota.</title>
        <authorList>
            <person name="Chang Y."/>
            <person name="Desiro A."/>
            <person name="Na H."/>
            <person name="Sandor L."/>
            <person name="Lipzen A."/>
            <person name="Clum A."/>
            <person name="Barry K."/>
            <person name="Grigoriev I.V."/>
            <person name="Martin F.M."/>
            <person name="Stajich J.E."/>
            <person name="Smith M.E."/>
            <person name="Bonito G."/>
            <person name="Spatafora J.W."/>
        </authorList>
    </citation>
    <scope>NUCLEOTIDE SEQUENCE [LARGE SCALE GENOMIC DNA]</scope>
    <source>
        <strain evidence="2 3">AD002</strain>
    </source>
</reference>
<evidence type="ECO:0000313" key="2">
    <source>
        <dbReference type="EMBL" id="RUS33179.1"/>
    </source>
</evidence>
<dbReference type="Proteomes" id="UP000274822">
    <property type="component" value="Unassembled WGS sequence"/>
</dbReference>
<evidence type="ECO:0000256" key="1">
    <source>
        <dbReference type="SAM" id="MobiDB-lite"/>
    </source>
</evidence>
<proteinExistence type="predicted"/>
<dbReference type="AlphaFoldDB" id="A0A433QTR6"/>
<sequence length="103" mass="11813">MATKLSQLACKPLDRFVHGFDLCRRGFDELLTRATALLQYHAEYLTRNRKPIPSLNTPFPCLNTPFPCLNTPIPSLKRPIPSLNKPLGRPPQFDNPCLREQKR</sequence>
<dbReference type="EMBL" id="RBNJ01001425">
    <property type="protein sequence ID" value="RUS33179.1"/>
    <property type="molecule type" value="Genomic_DNA"/>
</dbReference>
<protein>
    <submittedName>
        <fullName evidence="2">Uncharacterized protein</fullName>
    </submittedName>
</protein>
<gene>
    <name evidence="2" type="ORF">BC938DRAFT_472752</name>
</gene>
<feature type="region of interest" description="Disordered" evidence="1">
    <location>
        <begin position="79"/>
        <end position="103"/>
    </location>
</feature>
<comment type="caution">
    <text evidence="2">The sequence shown here is derived from an EMBL/GenBank/DDBJ whole genome shotgun (WGS) entry which is preliminary data.</text>
</comment>
<keyword evidence="3" id="KW-1185">Reference proteome</keyword>
<name>A0A433QTR6_9FUNG</name>